<dbReference type="EMBL" id="JAVDTF010000001">
    <property type="protein sequence ID" value="MDR6783279.1"/>
    <property type="molecule type" value="Genomic_DNA"/>
</dbReference>
<organism evidence="1 2">
    <name type="scientific">Pedobacter africanus</name>
    <dbReference type="NCBI Taxonomy" id="151894"/>
    <lineage>
        <taxon>Bacteria</taxon>
        <taxon>Pseudomonadati</taxon>
        <taxon>Bacteroidota</taxon>
        <taxon>Sphingobacteriia</taxon>
        <taxon>Sphingobacteriales</taxon>
        <taxon>Sphingobacteriaceae</taxon>
        <taxon>Pedobacter</taxon>
    </lineage>
</organism>
<gene>
    <name evidence="1" type="ORF">J2X78_001831</name>
</gene>
<evidence type="ECO:0000313" key="2">
    <source>
        <dbReference type="Proteomes" id="UP001246858"/>
    </source>
</evidence>
<protein>
    <submittedName>
        <fullName evidence="1">TonB-linked SusC/RagA family outer membrane protein</fullName>
    </submittedName>
</protein>
<accession>A0ACC6KVB6</accession>
<sequence length="1167" mass="131170">MRLTTVILIASLIQVSAASFGQRITMNKSNASIFSVLKEIRKQSGYDFYYDANTISQNQKVSVVVSNATIEETLKNTLNGLDLVFQIEGRSVSIKKKEEPAFLDRLAKRWADIDISGTVVSSVDGKPIQGVSIRVEGEKGRTSSNKDGSFSLPVSNAKGTVSFSHVGFKRLEVPYTAGVLLTVKLIPLENQLEEVAVVNTGFQKIPKERAAGSFELIDSKLLNKRMGATILDRLENASVSTRFEKDYQWGDQSQYADLPQFNFENRGRTAMVGNTSRTIVLDNVLFEGDLRDINPNDIESVSVLKDAVATSIWGTNGGGGVIVLTSKKGNFNSPFRLSIASNLTVQERPDIYALPFMKSTDFIDYETYLFNNSYFNSKLNNKTSFPTLTPVVEILNKIKKGEMTAADGNRLIDEYRTYDIRDDYYKYVYRPSIMQQYALNLSGGNSRIAYNVSAGLDDNKNSKYYSENNRKTLRVSVKSNPIKNLNLNTDINYTHVGARDYSMNQEVSYQNSTIGQEWPYLRLTDGQGNFITSDAVPYRKIYRDTAGNGKLLDWSYNPLKERKDNFNKYRTGDLMINLNVSYKILPKLSIQGIYAYQTVSSAVDDWVGQGSFSARNRINLYTQYNDKVVLRTPVPIGGILSKGNRYSNAHTGRLQLDYSTDLNSSNSKLDILAGAEVRQKNYQSDDRLIYGYDANTLSFVSMDFISLFPTFNRKTGGSRIQEGIILEQLTNRYLSAFANANYTFKERYILNASVRQDASNLLGVKSNQKWQPLWSAGMAWILSKESFLKHWQIDLLKLRATYGFSGRVNGNYAALPIIEYRGNDLLTGLRYANIATPANPSLRWERSQTINLGVDFGVFNNKLSGSFEWYVRNVKDLLANMQLDPTTGYDNMIMNGGQFRSKGFELTLNTMNVRTNSFSWLSTMMLSKNRTKVVKYAYKLPTADSYVYNSGSAGSFLLEGHDEAAVLAFPFAGLDPNTGDPQGYLNGELSRDYLSILYGGTENLVDLGPGRPTYYGNIANEFVVGKFSMRFNIQGRFGFKFFRSTFSQIGAADSRIGHPDYALRWRNPGDESGTAIPSLKYPMDSFRDSFFQKSDALVIKGDHIRLQDIFVSYDLGKWKGIRSLSVNAFLKNMNTILWRANKYGIDPEYRDAIPLPFSASFGINVGF</sequence>
<dbReference type="Proteomes" id="UP001246858">
    <property type="component" value="Unassembled WGS sequence"/>
</dbReference>
<keyword evidence="2" id="KW-1185">Reference proteome</keyword>
<evidence type="ECO:0000313" key="1">
    <source>
        <dbReference type="EMBL" id="MDR6783279.1"/>
    </source>
</evidence>
<proteinExistence type="predicted"/>
<comment type="caution">
    <text evidence="1">The sequence shown here is derived from an EMBL/GenBank/DDBJ whole genome shotgun (WGS) entry which is preliminary data.</text>
</comment>
<reference evidence="1" key="1">
    <citation type="submission" date="2023-07" db="EMBL/GenBank/DDBJ databases">
        <title>Sorghum-associated microbial communities from plants grown in Nebraska, USA.</title>
        <authorList>
            <person name="Schachtman D."/>
        </authorList>
    </citation>
    <scope>NUCLEOTIDE SEQUENCE</scope>
    <source>
        <strain evidence="1">2697</strain>
    </source>
</reference>
<name>A0ACC6KVB6_9SPHI</name>